<feature type="compositionally biased region" description="Low complexity" evidence="1">
    <location>
        <begin position="269"/>
        <end position="278"/>
    </location>
</feature>
<reference evidence="3" key="1">
    <citation type="submission" date="2016-09" db="EMBL/GenBank/DDBJ databases">
        <authorList>
            <person name="Capua I."/>
            <person name="De Benedictis P."/>
            <person name="Joannis T."/>
            <person name="Lombin L.H."/>
            <person name="Cattoli G."/>
        </authorList>
    </citation>
    <scope>NUCLEOTIDE SEQUENCE [LARGE SCALE GENOMIC DNA]</scope>
</reference>
<gene>
    <name evidence="2" type="ORF">SEA_HUMPTYDUMPTY_47</name>
</gene>
<evidence type="ECO:0000313" key="2">
    <source>
        <dbReference type="EMBL" id="APC44842.1"/>
    </source>
</evidence>
<dbReference type="EMBL" id="KX855962">
    <property type="protein sequence ID" value="APC44842.1"/>
    <property type="molecule type" value="Genomic_DNA"/>
</dbReference>
<dbReference type="Proteomes" id="UP000221902">
    <property type="component" value="Segment"/>
</dbReference>
<organism evidence="2 3">
    <name type="scientific">Arthrobacter phage HumptyDumpty</name>
    <dbReference type="NCBI Taxonomy" id="1913080"/>
    <lineage>
        <taxon>Viruses</taxon>
        <taxon>Duplodnaviria</taxon>
        <taxon>Heunggongvirae</taxon>
        <taxon>Uroviricota</taxon>
        <taxon>Caudoviricetes</taxon>
        <taxon>Klausavirus</taxon>
        <taxon>Klausavirus princesstrina</taxon>
    </lineage>
</organism>
<accession>A0A1J0GRS4</accession>
<proteinExistence type="predicted"/>
<dbReference type="InterPro" id="IPR018330">
    <property type="entry name" value="RecT_fam"/>
</dbReference>
<feature type="compositionally biased region" description="Polar residues" evidence="1">
    <location>
        <begin position="287"/>
        <end position="298"/>
    </location>
</feature>
<sequence length="319" mass="34613">MTEQTQNPAVSRALVQQEQVRGILLTYRRQLTSTLPSHLKDKGDAWLSSAMAAIQRDPKLIAATIAAPETLISALSESAQKGLAPGTPEYYLTPRRNKGRDEILGITGYQGEIELIYRAGAVATVVAEVVHANDEYQYERGVDPRPVHRIPGGNFGSRKDRGEMIGVYAYCIMKDGSYSRVIEHGKDHIQDVMATAQGAHSDYSPWKKWPDQMWLKTAVHSLSKWVPTSAEYIREQHRAVAVGTATAVPKAATGTAGQAPVGDTPRPAPANINDDPNPGGEFEDLGESQSVHTGTGETFENDPTAASWGLGDPEAQQQN</sequence>
<feature type="region of interest" description="Disordered" evidence="1">
    <location>
        <begin position="251"/>
        <end position="319"/>
    </location>
</feature>
<evidence type="ECO:0000313" key="3">
    <source>
        <dbReference type="Proteomes" id="UP000221902"/>
    </source>
</evidence>
<protein>
    <submittedName>
        <fullName evidence="2">RecT-like ssDNA binding protein</fullName>
    </submittedName>
</protein>
<dbReference type="InterPro" id="IPR004590">
    <property type="entry name" value="ssDNA_annealing_RecT"/>
</dbReference>
<evidence type="ECO:0000256" key="1">
    <source>
        <dbReference type="SAM" id="MobiDB-lite"/>
    </source>
</evidence>
<dbReference type="Pfam" id="PF03837">
    <property type="entry name" value="RecT"/>
    <property type="match status" value="1"/>
</dbReference>
<dbReference type="GO" id="GO:0003677">
    <property type="term" value="F:DNA binding"/>
    <property type="evidence" value="ECO:0007669"/>
    <property type="project" value="InterPro"/>
</dbReference>
<name>A0A1J0GRS4_9CAUD</name>
<dbReference type="GO" id="GO:0006259">
    <property type="term" value="P:DNA metabolic process"/>
    <property type="evidence" value="ECO:0007669"/>
    <property type="project" value="InterPro"/>
</dbReference>
<dbReference type="NCBIfam" id="TIGR00616">
    <property type="entry name" value="rect"/>
    <property type="match status" value="1"/>
</dbReference>